<dbReference type="Proteomes" id="UP000887565">
    <property type="component" value="Unplaced"/>
</dbReference>
<sequence>METSKSQTKMETSKSQMKSDRVTTSTALYTQTQMVSKTGAVSTSFGKTKSVPTSYTTKSKKQVGSVLEEPDFELEDKLIKKVKLNVVVNRPARDPQQYVISGQLAETLIDYWEWQREWRRMIGPISFENLEVANYFAFDRQEQPIVYRMVNKAMGEIYDNYCQQFQMQGGFMFDRECVPEEIWE</sequence>
<evidence type="ECO:0000313" key="3">
    <source>
        <dbReference type="WBParaSite" id="nRc.2.0.1.t45337-RA"/>
    </source>
</evidence>
<organism evidence="2 3">
    <name type="scientific">Romanomermis culicivorax</name>
    <name type="common">Nematode worm</name>
    <dbReference type="NCBI Taxonomy" id="13658"/>
    <lineage>
        <taxon>Eukaryota</taxon>
        <taxon>Metazoa</taxon>
        <taxon>Ecdysozoa</taxon>
        <taxon>Nematoda</taxon>
        <taxon>Enoplea</taxon>
        <taxon>Dorylaimia</taxon>
        <taxon>Mermithida</taxon>
        <taxon>Mermithoidea</taxon>
        <taxon>Mermithidae</taxon>
        <taxon>Romanomermis</taxon>
    </lineage>
</organism>
<dbReference type="AlphaFoldDB" id="A0A915L4A5"/>
<accession>A0A915L4A5</accession>
<evidence type="ECO:0000256" key="1">
    <source>
        <dbReference type="SAM" id="MobiDB-lite"/>
    </source>
</evidence>
<feature type="region of interest" description="Disordered" evidence="1">
    <location>
        <begin position="1"/>
        <end position="23"/>
    </location>
</feature>
<evidence type="ECO:0000313" key="2">
    <source>
        <dbReference type="Proteomes" id="UP000887565"/>
    </source>
</evidence>
<dbReference type="WBParaSite" id="nRc.2.0.1.t45337-RA">
    <property type="protein sequence ID" value="nRc.2.0.1.t45337-RA"/>
    <property type="gene ID" value="nRc.2.0.1.g45337"/>
</dbReference>
<keyword evidence="2" id="KW-1185">Reference proteome</keyword>
<reference evidence="3" key="1">
    <citation type="submission" date="2022-11" db="UniProtKB">
        <authorList>
            <consortium name="WormBaseParasite"/>
        </authorList>
    </citation>
    <scope>IDENTIFICATION</scope>
</reference>
<protein>
    <submittedName>
        <fullName evidence="3">Uncharacterized protein</fullName>
    </submittedName>
</protein>
<name>A0A915L4A5_ROMCU</name>
<proteinExistence type="predicted"/>